<evidence type="ECO:0000256" key="4">
    <source>
        <dbReference type="PROSITE-ProRule" id="PRU00335"/>
    </source>
</evidence>
<name>A0A059FGI0_9PROT</name>
<organism evidence="6 7">
    <name type="scientific">Hyphomonas jannaschiana VP2</name>
    <dbReference type="NCBI Taxonomy" id="1280952"/>
    <lineage>
        <taxon>Bacteria</taxon>
        <taxon>Pseudomonadati</taxon>
        <taxon>Pseudomonadota</taxon>
        <taxon>Alphaproteobacteria</taxon>
        <taxon>Hyphomonadales</taxon>
        <taxon>Hyphomonadaceae</taxon>
        <taxon>Hyphomonas</taxon>
    </lineage>
</organism>
<evidence type="ECO:0000313" key="7">
    <source>
        <dbReference type="Proteomes" id="UP000024816"/>
    </source>
</evidence>
<keyword evidence="3" id="KW-0804">Transcription</keyword>
<dbReference type="GO" id="GO:0000976">
    <property type="term" value="F:transcription cis-regulatory region binding"/>
    <property type="evidence" value="ECO:0007669"/>
    <property type="project" value="TreeGrafter"/>
</dbReference>
<comment type="caution">
    <text evidence="6">The sequence shown here is derived from an EMBL/GenBank/DDBJ whole genome shotgun (WGS) entry which is preliminary data.</text>
</comment>
<dbReference type="Gene3D" id="1.10.357.10">
    <property type="entry name" value="Tetracycline Repressor, domain 2"/>
    <property type="match status" value="1"/>
</dbReference>
<dbReference type="Proteomes" id="UP000024816">
    <property type="component" value="Unassembled WGS sequence"/>
</dbReference>
<dbReference type="PATRIC" id="fig|1280952.3.peg.1165"/>
<evidence type="ECO:0000256" key="1">
    <source>
        <dbReference type="ARBA" id="ARBA00023015"/>
    </source>
</evidence>
<accession>A0A059FGI0</accession>
<feature type="domain" description="HTH tetR-type" evidence="5">
    <location>
        <begin position="9"/>
        <end position="69"/>
    </location>
</feature>
<dbReference type="STRING" id="1280952.HJA_05872"/>
<keyword evidence="1" id="KW-0805">Transcription regulation</keyword>
<evidence type="ECO:0000259" key="5">
    <source>
        <dbReference type="PROSITE" id="PS50977"/>
    </source>
</evidence>
<reference evidence="6 7" key="1">
    <citation type="journal article" date="2014" name="Antonie Van Leeuwenhoek">
        <title>Hyphomonas beringensis sp. nov. and Hyphomonas chukchiensis sp. nov., isolated from surface seawater of the Bering Sea and Chukchi Sea.</title>
        <authorList>
            <person name="Li C."/>
            <person name="Lai Q."/>
            <person name="Li G."/>
            <person name="Dong C."/>
            <person name="Wang J."/>
            <person name="Liao Y."/>
            <person name="Shao Z."/>
        </authorList>
    </citation>
    <scope>NUCLEOTIDE SEQUENCE [LARGE SCALE GENOMIC DNA]</scope>
    <source>
        <strain evidence="6 7">VP2</strain>
    </source>
</reference>
<gene>
    <name evidence="6" type="ORF">HJA_05872</name>
</gene>
<evidence type="ECO:0000256" key="3">
    <source>
        <dbReference type="ARBA" id="ARBA00023163"/>
    </source>
</evidence>
<dbReference type="InterPro" id="IPR050109">
    <property type="entry name" value="HTH-type_TetR-like_transc_reg"/>
</dbReference>
<dbReference type="AlphaFoldDB" id="A0A059FGI0"/>
<dbReference type="InterPro" id="IPR001647">
    <property type="entry name" value="HTH_TetR"/>
</dbReference>
<sequence>MKETTTPIISTRERLLLAAQDIMAESGLEALNSNAIVERAGVTPPSFYHYFQNKHALLRELGTRMMLAQSEALRADTGLRITREADLHAASLRTLRESFNMTRAFRGGYALLVSLRAIPELRDVRLESHADMSILIAEYLKGQGLSDNFDDLVVRARLALELSYAAIEMLFETNFKNQDAILSYTADGLVKIYDLF</sequence>
<keyword evidence="2 4" id="KW-0238">DNA-binding</keyword>
<dbReference type="EMBL" id="ARYJ01000003">
    <property type="protein sequence ID" value="KCZ89755.1"/>
    <property type="molecule type" value="Genomic_DNA"/>
</dbReference>
<dbReference type="PANTHER" id="PTHR30055">
    <property type="entry name" value="HTH-TYPE TRANSCRIPTIONAL REGULATOR RUTR"/>
    <property type="match status" value="1"/>
</dbReference>
<evidence type="ECO:0000256" key="2">
    <source>
        <dbReference type="ARBA" id="ARBA00023125"/>
    </source>
</evidence>
<dbReference type="SUPFAM" id="SSF46689">
    <property type="entry name" value="Homeodomain-like"/>
    <property type="match status" value="1"/>
</dbReference>
<dbReference type="InterPro" id="IPR009057">
    <property type="entry name" value="Homeodomain-like_sf"/>
</dbReference>
<dbReference type="GO" id="GO:0003700">
    <property type="term" value="F:DNA-binding transcription factor activity"/>
    <property type="evidence" value="ECO:0007669"/>
    <property type="project" value="TreeGrafter"/>
</dbReference>
<dbReference type="PROSITE" id="PS50977">
    <property type="entry name" value="HTH_TETR_2"/>
    <property type="match status" value="1"/>
</dbReference>
<dbReference type="OrthoDB" id="7465645at2"/>
<dbReference type="Pfam" id="PF00440">
    <property type="entry name" value="TetR_N"/>
    <property type="match status" value="1"/>
</dbReference>
<dbReference type="eggNOG" id="COG1309">
    <property type="taxonomic scope" value="Bacteria"/>
</dbReference>
<dbReference type="RefSeq" id="WP_051597412.1">
    <property type="nucleotide sequence ID" value="NZ_ARYJ01000003.1"/>
</dbReference>
<keyword evidence="7" id="KW-1185">Reference proteome</keyword>
<proteinExistence type="predicted"/>
<protein>
    <submittedName>
        <fullName evidence="6">TetR family transcriptional regulator</fullName>
    </submittedName>
</protein>
<dbReference type="PANTHER" id="PTHR30055:SF234">
    <property type="entry name" value="HTH-TYPE TRANSCRIPTIONAL REGULATOR BETI"/>
    <property type="match status" value="1"/>
</dbReference>
<feature type="DNA-binding region" description="H-T-H motif" evidence="4">
    <location>
        <begin position="32"/>
        <end position="51"/>
    </location>
</feature>
<dbReference type="PRINTS" id="PR00455">
    <property type="entry name" value="HTHTETR"/>
</dbReference>
<evidence type="ECO:0000313" key="6">
    <source>
        <dbReference type="EMBL" id="KCZ89755.1"/>
    </source>
</evidence>